<accession>A0A8I1W735</accession>
<dbReference type="GO" id="GO:0003676">
    <property type="term" value="F:nucleic acid binding"/>
    <property type="evidence" value="ECO:0007669"/>
    <property type="project" value="InterPro"/>
</dbReference>
<dbReference type="SUPFAM" id="SSF53098">
    <property type="entry name" value="Ribonuclease H-like"/>
    <property type="match status" value="1"/>
</dbReference>
<dbReference type="GO" id="GO:0006259">
    <property type="term" value="P:DNA metabolic process"/>
    <property type="evidence" value="ECO:0007669"/>
    <property type="project" value="UniProtKB-ARBA"/>
</dbReference>
<evidence type="ECO:0000313" key="5">
    <source>
        <dbReference type="Proteomes" id="UP000664658"/>
    </source>
</evidence>
<dbReference type="Proteomes" id="UP000664658">
    <property type="component" value="Unassembled WGS sequence"/>
</dbReference>
<reference evidence="4" key="1">
    <citation type="submission" date="2021-03" db="EMBL/GenBank/DDBJ databases">
        <title>Plesiomonas shigelloides zfcc0051, isolated from zebrafish feces.</title>
        <authorList>
            <person name="Vanderhoek Z."/>
            <person name="Gaulke C."/>
        </authorList>
    </citation>
    <scope>NUCLEOTIDE SEQUENCE</scope>
    <source>
        <strain evidence="4">Zfcc0051</strain>
    </source>
</reference>
<dbReference type="Gene3D" id="3.30.420.10">
    <property type="entry name" value="Ribonuclease H-like superfamily/Ribonuclease H"/>
    <property type="match status" value="1"/>
</dbReference>
<keyword evidence="1" id="KW-0540">Nuclease</keyword>
<dbReference type="GeneID" id="69703856"/>
<proteinExistence type="predicted"/>
<evidence type="ECO:0000256" key="2">
    <source>
        <dbReference type="ARBA" id="ARBA00022839"/>
    </source>
</evidence>
<feature type="domain" description="Exonuclease" evidence="3">
    <location>
        <begin position="26"/>
        <end position="93"/>
    </location>
</feature>
<evidence type="ECO:0000256" key="1">
    <source>
        <dbReference type="ARBA" id="ARBA00022722"/>
    </source>
</evidence>
<dbReference type="InterPro" id="IPR013520">
    <property type="entry name" value="Ribonucl_H"/>
</dbReference>
<dbReference type="PANTHER" id="PTHR23044:SF61">
    <property type="entry name" value="3'-5' EXORIBONUCLEASE 1-RELATED"/>
    <property type="match status" value="1"/>
</dbReference>
<organism evidence="4 5">
    <name type="scientific">Plesiomonas shigelloides</name>
    <name type="common">Aeromonas shigelloides</name>
    <dbReference type="NCBI Taxonomy" id="703"/>
    <lineage>
        <taxon>Bacteria</taxon>
        <taxon>Pseudomonadati</taxon>
        <taxon>Pseudomonadota</taxon>
        <taxon>Gammaproteobacteria</taxon>
        <taxon>Enterobacterales</taxon>
        <taxon>Enterobacteriaceae</taxon>
        <taxon>Plesiomonas</taxon>
    </lineage>
</organism>
<gene>
    <name evidence="4" type="ORF">J2R62_02115</name>
</gene>
<protein>
    <recommendedName>
        <fullName evidence="3">Exonuclease domain-containing protein</fullName>
    </recommendedName>
</protein>
<dbReference type="AlphaFoldDB" id="A0A8I1W735"/>
<sequence>MSAPSSCYLAIALQVSCHEQDFSCEIDNEIIELMAKIVTPAGQSTASFHALIQPKLEPELSEECIQHSGLSQQQIDDADTFPDVMQQLMHWLADYPVSGWMSWGKTDAVLLSADCARTDAPWPLPDDLAYLDARRWVMGNNGQMPSSNAPIQTRIDALVALLPHMLAN</sequence>
<name>A0A8I1W735_PLESH</name>
<dbReference type="GO" id="GO:0004527">
    <property type="term" value="F:exonuclease activity"/>
    <property type="evidence" value="ECO:0007669"/>
    <property type="project" value="UniProtKB-KW"/>
</dbReference>
<keyword evidence="2" id="KW-0378">Hydrolase</keyword>
<dbReference type="InterPro" id="IPR012337">
    <property type="entry name" value="RNaseH-like_sf"/>
</dbReference>
<evidence type="ECO:0000313" key="4">
    <source>
        <dbReference type="EMBL" id="MBO1107029.1"/>
    </source>
</evidence>
<evidence type="ECO:0000259" key="3">
    <source>
        <dbReference type="Pfam" id="PF00929"/>
    </source>
</evidence>
<dbReference type="EMBL" id="JAFNAA010000002">
    <property type="protein sequence ID" value="MBO1107029.1"/>
    <property type="molecule type" value="Genomic_DNA"/>
</dbReference>
<dbReference type="RefSeq" id="WP_159033643.1">
    <property type="nucleotide sequence ID" value="NZ_CP027852.1"/>
</dbReference>
<dbReference type="InterPro" id="IPR036397">
    <property type="entry name" value="RNaseH_sf"/>
</dbReference>
<comment type="caution">
    <text evidence="4">The sequence shown here is derived from an EMBL/GenBank/DDBJ whole genome shotgun (WGS) entry which is preliminary data.</text>
</comment>
<keyword evidence="2" id="KW-0269">Exonuclease</keyword>
<dbReference type="PANTHER" id="PTHR23044">
    <property type="entry name" value="3'-5' EXONUCLEASE ERI1-RELATED"/>
    <property type="match status" value="1"/>
</dbReference>
<dbReference type="Pfam" id="PF00929">
    <property type="entry name" value="RNase_T"/>
    <property type="match status" value="1"/>
</dbReference>
<dbReference type="InterPro" id="IPR051274">
    <property type="entry name" value="3-5_Exoribonuclease"/>
</dbReference>